<dbReference type="Proteomes" id="UP000030321">
    <property type="component" value="Unassembled WGS sequence"/>
</dbReference>
<evidence type="ECO:0000313" key="2">
    <source>
        <dbReference type="Proteomes" id="UP000030321"/>
    </source>
</evidence>
<reference evidence="2" key="1">
    <citation type="journal article" date="2015" name="Genome">
        <title>Whole Genome Sequence of the Non-Microcystin-Producing Microcystis aeruginosa Strain NIES-44.</title>
        <authorList>
            <person name="Okano K."/>
            <person name="Miyata N."/>
            <person name="Ozaki Y."/>
        </authorList>
    </citation>
    <scope>NUCLEOTIDE SEQUENCE [LARGE SCALE GENOMIC DNA]</scope>
    <source>
        <strain evidence="2">NIES-44</strain>
    </source>
</reference>
<organism evidence="1 2">
    <name type="scientific">Microcystis aeruginosa NIES-44</name>
    <dbReference type="NCBI Taxonomy" id="449439"/>
    <lineage>
        <taxon>Bacteria</taxon>
        <taxon>Bacillati</taxon>
        <taxon>Cyanobacteriota</taxon>
        <taxon>Cyanophyceae</taxon>
        <taxon>Oscillatoriophycideae</taxon>
        <taxon>Chroococcales</taxon>
        <taxon>Microcystaceae</taxon>
        <taxon>Microcystis</taxon>
    </lineage>
</organism>
<dbReference type="EMBL" id="BBPA01000047">
    <property type="protein sequence ID" value="GAL93777.1"/>
    <property type="molecule type" value="Genomic_DNA"/>
</dbReference>
<proteinExistence type="predicted"/>
<comment type="caution">
    <text evidence="1">The sequence shown here is derived from an EMBL/GenBank/DDBJ whole genome shotgun (WGS) entry which is preliminary data.</text>
</comment>
<sequence>MKIKVSQKKASSNGVNPQLKDIAYSMDALIPGFYIWLGSFCWRLGGSDAEESYPGTIHSFAGISLVLPGYQIFTTYKGSYDPR</sequence>
<evidence type="ECO:0000313" key="1">
    <source>
        <dbReference type="EMBL" id="GAL93777.1"/>
    </source>
</evidence>
<accession>A0A0A1VVC7</accession>
<gene>
    <name evidence="1" type="ORF">N44_03529</name>
</gene>
<name>A0A0A1VVC7_MICAE</name>
<protein>
    <submittedName>
        <fullName evidence="1">Uncharacterized protein</fullName>
    </submittedName>
</protein>
<dbReference type="AlphaFoldDB" id="A0A0A1VVC7"/>
<dbReference type="RefSeq" id="WP_045359684.1">
    <property type="nucleotide sequence ID" value="NZ_BBPA01000047.1"/>
</dbReference>